<dbReference type="GO" id="GO:0000030">
    <property type="term" value="F:mannosyltransferase activity"/>
    <property type="evidence" value="ECO:0007669"/>
    <property type="project" value="TreeGrafter"/>
</dbReference>
<evidence type="ECO:0000313" key="4">
    <source>
        <dbReference type="Proteomes" id="UP000516656"/>
    </source>
</evidence>
<reference evidence="3" key="2">
    <citation type="submission" date="2017-05" db="EMBL/GenBank/DDBJ databases">
        <title>Whole genome sequence of fish pathogenic bacteria, Photobacterium damselae subsp. piscicida, strain 91-197, isolated from hybrid striped bass (Morone sp.) in USA.</title>
        <authorList>
            <person name="Teru Y."/>
            <person name="Hikima J."/>
            <person name="Kono T."/>
            <person name="Sakai M."/>
            <person name="Takano T."/>
            <person name="Hawke J.P."/>
            <person name="Takeyama H."/>
            <person name="Aoki T."/>
        </authorList>
    </citation>
    <scope>NUCLEOTIDE SEQUENCE [LARGE SCALE GENOMIC DNA]</scope>
    <source>
        <strain evidence="3">91-197</strain>
    </source>
</reference>
<dbReference type="Gene3D" id="3.90.550.20">
    <property type="match status" value="1"/>
</dbReference>
<dbReference type="RefSeq" id="WP_044174010.1">
    <property type="nucleotide sequence ID" value="NZ_AP018045.1"/>
</dbReference>
<organism evidence="2 4">
    <name type="scientific">Photobacterium damsela subsp. piscicida</name>
    <name type="common">Pasteurella piscicida</name>
    <dbReference type="NCBI Taxonomy" id="38294"/>
    <lineage>
        <taxon>Bacteria</taxon>
        <taxon>Pseudomonadati</taxon>
        <taxon>Pseudomonadota</taxon>
        <taxon>Gammaproteobacteria</taxon>
        <taxon>Vibrionales</taxon>
        <taxon>Vibrionaceae</taxon>
        <taxon>Photobacterium</taxon>
    </lineage>
</organism>
<dbReference type="PANTHER" id="PTHR32385:SF22">
    <property type="entry name" value="MANNOSYL PHOSPHORYLINOSITOL CERAMIDE SYNTHASE SUR1"/>
    <property type="match status" value="1"/>
</dbReference>
<dbReference type="InterPro" id="IPR051706">
    <property type="entry name" value="Glycosyltransferase_domain"/>
</dbReference>
<dbReference type="Pfam" id="PF05704">
    <property type="entry name" value="Caps_synth"/>
    <property type="match status" value="1"/>
</dbReference>
<sequence length="315" mass="36732">MGQLSRQIKEKLRQVICRFRSQPVLSAEIQSKGQKALLELRKKQPLSEQENKVIWMYWDSGLDRAPEVVRLSHQSWCQFNPDYQVVLLSNANIEQYLDFDFNDIFPMLSVKLGAAGKSDLLRLYLLNRYGGVWADATTFCIKPLSQWLDLSQTSFFCFREKHSNDRNLVSWFLAAKAGDPIITDLLNASLDYLIQPRPYRLDIVGLKTTLQLAQGTQFISKHHSGFALLNYLESKYAAPYFWLFYLFNEVVKLPHNQLAWQYIEQQHNLCAEMYEEITSFKSSYVAKQTYREKYISGTLYQQRAEYISNLLNGKS</sequence>
<dbReference type="EMBL" id="AP018045">
    <property type="protein sequence ID" value="BAX54460.1"/>
    <property type="molecule type" value="Genomic_DNA"/>
</dbReference>
<dbReference type="Proteomes" id="UP000516656">
    <property type="component" value="Chromosome 1"/>
</dbReference>
<dbReference type="GO" id="GO:0016020">
    <property type="term" value="C:membrane"/>
    <property type="evidence" value="ECO:0007669"/>
    <property type="project" value="GOC"/>
</dbReference>
<accession>A0A1Q9H2J8</accession>
<evidence type="ECO:0000313" key="3">
    <source>
        <dbReference type="Proteomes" id="UP000218676"/>
    </source>
</evidence>
<dbReference type="SUPFAM" id="SSF53448">
    <property type="entry name" value="Nucleotide-diphospho-sugar transferases"/>
    <property type="match status" value="1"/>
</dbReference>
<name>A0A1Q9H2J8_PHODP</name>
<evidence type="ECO:0000313" key="1">
    <source>
        <dbReference type="EMBL" id="BAX54460.1"/>
    </source>
</evidence>
<dbReference type="InterPro" id="IPR008441">
    <property type="entry name" value="AfumC-like_glycosyl_Trfase"/>
</dbReference>
<dbReference type="PANTHER" id="PTHR32385">
    <property type="entry name" value="MANNOSYL PHOSPHORYLINOSITOL CERAMIDE SYNTHASE"/>
    <property type="match status" value="1"/>
</dbReference>
<protein>
    <submittedName>
        <fullName evidence="1">Capsular polysaccharide synthesis protein</fullName>
    </submittedName>
</protein>
<reference evidence="2 4" key="3">
    <citation type="submission" date="2020-09" db="EMBL/GenBank/DDBJ databases">
        <title>Complete, closed and curated genome sequences of Photobacterium damselae subsp. piscicida isolates from Australia indicate localised evolution and additional plasmid-borne pathogenicity mechanisms.</title>
        <authorList>
            <person name="Baseggio L."/>
            <person name="Silayeva O."/>
            <person name="Buller N."/>
            <person name="Landos M."/>
            <person name="Engelstaedter J."/>
            <person name="Barnes A.C."/>
        </authorList>
    </citation>
    <scope>NUCLEOTIDE SEQUENCE [LARGE SCALE GENOMIC DNA]</scope>
    <source>
        <strain evidence="2 4">AS-16-0540-1</strain>
    </source>
</reference>
<dbReference type="EMBL" id="CP061854">
    <property type="protein sequence ID" value="QOD56665.1"/>
    <property type="molecule type" value="Genomic_DNA"/>
</dbReference>
<gene>
    <name evidence="2" type="ORF">IC627_00805</name>
    <name evidence="1" type="ORF">PDPUS_1_03086</name>
</gene>
<dbReference type="AlphaFoldDB" id="A0A1Q9H2J8"/>
<proteinExistence type="predicted"/>
<dbReference type="InterPro" id="IPR029044">
    <property type="entry name" value="Nucleotide-diphossugar_trans"/>
</dbReference>
<dbReference type="Proteomes" id="UP000218676">
    <property type="component" value="Chromosome 1"/>
</dbReference>
<reference evidence="1" key="1">
    <citation type="journal article" date="2017" name="Genome Announc.">
        <title>Whole-Genome Sequence of Photobacterium damselae subsp. piscicida Strain 91-197, Isolated from Hybrid Striped Bass (Morone sp.) in the United States.</title>
        <authorList>
            <person name="Teru Y."/>
            <person name="Hikima J."/>
            <person name="Kono T."/>
            <person name="Sakai M."/>
            <person name="Takano T."/>
            <person name="Hawke J.P."/>
            <person name="Takeyama H."/>
            <person name="Aoki T."/>
        </authorList>
    </citation>
    <scope>NUCLEOTIDE SEQUENCE</scope>
    <source>
        <strain evidence="1">91-197</strain>
    </source>
</reference>
<dbReference type="GO" id="GO:0051999">
    <property type="term" value="P:mannosyl-inositol phosphorylceramide biosynthetic process"/>
    <property type="evidence" value="ECO:0007669"/>
    <property type="project" value="TreeGrafter"/>
</dbReference>
<evidence type="ECO:0000313" key="2">
    <source>
        <dbReference type="EMBL" id="QOD56665.1"/>
    </source>
</evidence>